<proteinExistence type="predicted"/>
<protein>
    <submittedName>
        <fullName evidence="1">Uncharacterized protein</fullName>
    </submittedName>
</protein>
<organism evidence="1 2">
    <name type="scientific">Populus alba</name>
    <name type="common">White poplar</name>
    <dbReference type="NCBI Taxonomy" id="43335"/>
    <lineage>
        <taxon>Eukaryota</taxon>
        <taxon>Viridiplantae</taxon>
        <taxon>Streptophyta</taxon>
        <taxon>Embryophyta</taxon>
        <taxon>Tracheophyta</taxon>
        <taxon>Spermatophyta</taxon>
        <taxon>Magnoliopsida</taxon>
        <taxon>eudicotyledons</taxon>
        <taxon>Gunneridae</taxon>
        <taxon>Pentapetalae</taxon>
        <taxon>rosids</taxon>
        <taxon>fabids</taxon>
        <taxon>Malpighiales</taxon>
        <taxon>Salicaceae</taxon>
        <taxon>Saliceae</taxon>
        <taxon>Populus</taxon>
    </lineage>
</organism>
<sequence>MQVLKMGMELHWERVLTKHCQTLINLLMEAPMDAELVSYFVSNTEIAKGSNGTVVLEGVYERSTSCCETPCPNSFMMLLGKKFRISLHQTDIQILFDGMGWSMIRILFTYLWSVAHAA</sequence>
<dbReference type="Proteomes" id="UP000309997">
    <property type="component" value="Unassembled WGS sequence"/>
</dbReference>
<reference evidence="1 2" key="1">
    <citation type="journal article" date="2024" name="Plant Biotechnol. J.">
        <title>Genome and CRISPR/Cas9 system of a widespread forest tree (Populus alba) in the world.</title>
        <authorList>
            <person name="Liu Y.J."/>
            <person name="Jiang P.F."/>
            <person name="Han X.M."/>
            <person name="Li X.Y."/>
            <person name="Wang H.M."/>
            <person name="Wang Y.J."/>
            <person name="Wang X.X."/>
            <person name="Zeng Q.Y."/>
        </authorList>
    </citation>
    <scope>NUCLEOTIDE SEQUENCE [LARGE SCALE GENOMIC DNA]</scope>
    <source>
        <strain evidence="2">cv. PAL-ZL1</strain>
    </source>
</reference>
<dbReference type="EMBL" id="RCHU02000007">
    <property type="protein sequence ID" value="KAL3583876.1"/>
    <property type="molecule type" value="Genomic_DNA"/>
</dbReference>
<comment type="caution">
    <text evidence="1">The sequence shown here is derived from an EMBL/GenBank/DDBJ whole genome shotgun (WGS) entry which is preliminary data.</text>
</comment>
<accession>A0ACC4C061</accession>
<evidence type="ECO:0000313" key="1">
    <source>
        <dbReference type="EMBL" id="KAL3583876.1"/>
    </source>
</evidence>
<keyword evidence="2" id="KW-1185">Reference proteome</keyword>
<name>A0ACC4C061_POPAL</name>
<gene>
    <name evidence="1" type="ORF">D5086_014937</name>
</gene>
<evidence type="ECO:0000313" key="2">
    <source>
        <dbReference type="Proteomes" id="UP000309997"/>
    </source>
</evidence>